<dbReference type="Proteomes" id="UP000011651">
    <property type="component" value="Unassembled WGS sequence"/>
</dbReference>
<keyword evidence="3 5" id="KW-1133">Transmembrane helix</keyword>
<dbReference type="InterPro" id="IPR035906">
    <property type="entry name" value="MetI-like_sf"/>
</dbReference>
<dbReference type="PANTHER" id="PTHR43759">
    <property type="entry name" value="TREHALOSE TRANSPORT SYSTEM PERMEASE PROTEIN SUGA"/>
    <property type="match status" value="1"/>
</dbReference>
<protein>
    <submittedName>
        <fullName evidence="7">Binding-protein-dependent transport systems inner membrane component</fullName>
    </submittedName>
</protein>
<dbReference type="Gene3D" id="1.10.3720.10">
    <property type="entry name" value="MetI-like"/>
    <property type="match status" value="1"/>
</dbReference>
<dbReference type="EMBL" id="AOPO01000002">
    <property type="protein sequence ID" value="ELY22204.1"/>
    <property type="molecule type" value="Genomic_DNA"/>
</dbReference>
<accession>L9UBE2</accession>
<keyword evidence="4 5" id="KW-0472">Membrane</keyword>
<dbReference type="PANTHER" id="PTHR43759:SF1">
    <property type="entry name" value="GLUCOSE IMPORT SYSTEM PERMEASE PROTEIN GLCT"/>
    <property type="match status" value="1"/>
</dbReference>
<evidence type="ECO:0000313" key="7">
    <source>
        <dbReference type="EMBL" id="ELY22204.1"/>
    </source>
</evidence>
<evidence type="ECO:0000313" key="8">
    <source>
        <dbReference type="Proteomes" id="UP000011651"/>
    </source>
</evidence>
<dbReference type="GO" id="GO:0055085">
    <property type="term" value="P:transmembrane transport"/>
    <property type="evidence" value="ECO:0007669"/>
    <property type="project" value="InterPro"/>
</dbReference>
<comment type="caution">
    <text evidence="7">The sequence shown here is derived from an EMBL/GenBank/DDBJ whole genome shotgun (WGS) entry which is preliminary data.</text>
</comment>
<dbReference type="PROSITE" id="PS50928">
    <property type="entry name" value="ABC_TM1"/>
    <property type="match status" value="1"/>
</dbReference>
<feature type="transmembrane region" description="Helical" evidence="5">
    <location>
        <begin position="205"/>
        <end position="227"/>
    </location>
</feature>
<reference evidence="7 8" key="1">
    <citation type="journal article" date="2013" name="Genome Announc.">
        <title>Draft Genome of the Marine Gammaproteobacterium Halomonas titanicae.</title>
        <authorList>
            <person name="Sanchez-Porro C."/>
            <person name="de la Haba R.R."/>
            <person name="Cruz-Hernandez N."/>
            <person name="Gonzalez J.M."/>
            <person name="Reyes-Guirao C."/>
            <person name="Navarro-Sampedro L."/>
            <person name="Carballo M."/>
            <person name="Ventosa A."/>
        </authorList>
    </citation>
    <scope>NUCLEOTIDE SEQUENCE [LARGE SCALE GENOMIC DNA]</scope>
    <source>
        <strain evidence="7 8">BH1</strain>
    </source>
</reference>
<gene>
    <name evidence="7" type="ORF">HALTITAN_0764</name>
</gene>
<sequence length="303" mass="33969">MNTWWRLVMNNKVPNNRAWLLVLPMLVLVAFSAIIPLMTVVNYSVQDVLGPNARFFTGTEWFQSMLNDDALQAAFLRQISFSLIILAIQIPLGIGIALIMPKRGWQASAVLILITLPLLIPWNVVGSIWQIFTRGDIGLMGWGLRELGIEYNITRNAGDAWVTIILMDVWHWTPLVAMLCYSGLRSIPEAYYQAARIDRASKWAVFRYIQLPKLTNVLVIAVLLRFMHSFMIYAEPFVLTGGGPGSATTFLSQSLTTMAVGQQDLGPSAAFSLIYFLVILLVSWVFYTTIMNMQKDKPPHGGA</sequence>
<evidence type="ECO:0000256" key="3">
    <source>
        <dbReference type="ARBA" id="ARBA00022989"/>
    </source>
</evidence>
<evidence type="ECO:0000256" key="4">
    <source>
        <dbReference type="ARBA" id="ARBA00023136"/>
    </source>
</evidence>
<evidence type="ECO:0000256" key="5">
    <source>
        <dbReference type="RuleBase" id="RU363032"/>
    </source>
</evidence>
<feature type="transmembrane region" description="Helical" evidence="5">
    <location>
        <begin position="110"/>
        <end position="132"/>
    </location>
</feature>
<organism evidence="7 8">
    <name type="scientific">Vreelandella titanicae BH1</name>
    <dbReference type="NCBI Taxonomy" id="1204738"/>
    <lineage>
        <taxon>Bacteria</taxon>
        <taxon>Pseudomonadati</taxon>
        <taxon>Pseudomonadota</taxon>
        <taxon>Gammaproteobacteria</taxon>
        <taxon>Oceanospirillales</taxon>
        <taxon>Halomonadaceae</taxon>
        <taxon>Vreelandella</taxon>
    </lineage>
</organism>
<comment type="subcellular location">
    <subcellularLocation>
        <location evidence="1 5">Cell membrane</location>
        <topology evidence="1 5">Multi-pass membrane protein</topology>
    </subcellularLocation>
</comment>
<name>L9UBE2_9GAMM</name>
<keyword evidence="2 5" id="KW-0812">Transmembrane</keyword>
<dbReference type="AlphaFoldDB" id="L9UBE2"/>
<proteinExistence type="inferred from homology"/>
<dbReference type="GO" id="GO:0005886">
    <property type="term" value="C:plasma membrane"/>
    <property type="evidence" value="ECO:0007669"/>
    <property type="project" value="UniProtKB-SubCell"/>
</dbReference>
<feature type="transmembrane region" description="Helical" evidence="5">
    <location>
        <begin position="75"/>
        <end position="98"/>
    </location>
</feature>
<dbReference type="PATRIC" id="fig|1204738.3.peg.1131"/>
<evidence type="ECO:0000256" key="1">
    <source>
        <dbReference type="ARBA" id="ARBA00004651"/>
    </source>
</evidence>
<dbReference type="InterPro" id="IPR000515">
    <property type="entry name" value="MetI-like"/>
</dbReference>
<feature type="transmembrane region" description="Helical" evidence="5">
    <location>
        <begin position="20"/>
        <end position="41"/>
    </location>
</feature>
<keyword evidence="5" id="KW-0813">Transport</keyword>
<feature type="transmembrane region" description="Helical" evidence="5">
    <location>
        <begin position="268"/>
        <end position="287"/>
    </location>
</feature>
<feature type="domain" description="ABC transmembrane type-1" evidence="6">
    <location>
        <begin position="75"/>
        <end position="286"/>
    </location>
</feature>
<evidence type="ECO:0000259" key="6">
    <source>
        <dbReference type="PROSITE" id="PS50928"/>
    </source>
</evidence>
<comment type="similarity">
    <text evidence="5">Belongs to the binding-protein-dependent transport system permease family.</text>
</comment>
<dbReference type="InterPro" id="IPR052730">
    <property type="entry name" value="Sugar_ABC_transporter"/>
</dbReference>
<dbReference type="SUPFAM" id="SSF161098">
    <property type="entry name" value="MetI-like"/>
    <property type="match status" value="1"/>
</dbReference>
<feature type="transmembrane region" description="Helical" evidence="5">
    <location>
        <begin position="160"/>
        <end position="184"/>
    </location>
</feature>
<dbReference type="Pfam" id="PF00528">
    <property type="entry name" value="BPD_transp_1"/>
    <property type="match status" value="1"/>
</dbReference>
<evidence type="ECO:0000256" key="2">
    <source>
        <dbReference type="ARBA" id="ARBA00022692"/>
    </source>
</evidence>
<dbReference type="CDD" id="cd06261">
    <property type="entry name" value="TM_PBP2"/>
    <property type="match status" value="1"/>
</dbReference>